<sequence>MQTRRLFLHDTSTCARITIGLVSDWFPACFGFQSCNGQSSPYSMFVSITLCTQPGVYRLPMMDTENGPVSQEKVDLGELMLSLCYLPTAGRLTLTVIKGRNFKAMDITGKSGTIFSYDTEPGGTEVTHIREDSGSIPGPAILISVSRGFPKSLQANAAMGPKQRSWPIPSQSFVPLGDDNYYIAMRLKSANASKRKVQNWRTVFSPCQGVKILRTDYRKLAMLILHKAEEYTTGIQLDLKQVFQKCRFERAQPIRLYDVYNLARDLFDTFSSTRSQTQRSNEMQLRPRALSLSLRGTVVIARDGGTNTRVCCTHYRNYFKINNGTHDNDSVMRVEVDGAHNRVIKSNNLRKEETEGNKDMCCELLLQWSEGKAVHIELIAFKINFLQNGIASISTHFNGHREIFQRFDSKGRRNLEWTIAQFARVEPSAAVRKGRYTHDIKAKRSAADVSGTPPSAAALLLLEAFATTATDNSINKLRLRFVSSELSSGDYTALNPAIVFTNDLAVSRLKTRRMSADGTPPSLDVLLEQCLDDKDLVRRVSSHNIRRTRPAWRVERVGMSWHMGIANRIIGAVHARSSGTPAAILFAILDVGKYSDGPAGDIGAGAKEAGNASNSVLGSSADKLCGSNDDIVGVAAKEVNGAALVAVEAGSDFHQTTQNLRKTSPSKKFTQKDETTNRKPKFSLLQCPRKHLDHTTQIAYLQQTYETHGLRWDEGNMPYEEILSVLESVIILYYPACVLGRHQCDLPSDLVTKQAGVTSHSPSFNLSISQTGSFSIWVTHECPHVAIVPDDAAGRRVFSRISGFLHPYIPALLRSHLAPPLSSAVKTSFLRVAQISLNSSRVRCQYGQGPRAKVKVTDIRHIQGAGMTERE</sequence>
<name>A0ABQ9IFJ4_9NEOP</name>
<accession>A0ABQ9IFJ4</accession>
<dbReference type="Proteomes" id="UP001159363">
    <property type="component" value="Chromosome 1"/>
</dbReference>
<gene>
    <name evidence="2" type="ORF">PR048_000756</name>
</gene>
<dbReference type="Gene3D" id="2.60.40.150">
    <property type="entry name" value="C2 domain"/>
    <property type="match status" value="1"/>
</dbReference>
<dbReference type="InterPro" id="IPR035892">
    <property type="entry name" value="C2_domain_sf"/>
</dbReference>
<feature type="region of interest" description="Disordered" evidence="1">
    <location>
        <begin position="656"/>
        <end position="677"/>
    </location>
</feature>
<protein>
    <submittedName>
        <fullName evidence="2">Uncharacterized protein</fullName>
    </submittedName>
</protein>
<feature type="compositionally biased region" description="Polar residues" evidence="1">
    <location>
        <begin position="656"/>
        <end position="668"/>
    </location>
</feature>
<comment type="caution">
    <text evidence="2">The sequence shown here is derived from an EMBL/GenBank/DDBJ whole genome shotgun (WGS) entry which is preliminary data.</text>
</comment>
<reference evidence="2 3" key="1">
    <citation type="submission" date="2023-02" db="EMBL/GenBank/DDBJ databases">
        <title>LHISI_Scaffold_Assembly.</title>
        <authorList>
            <person name="Stuart O.P."/>
            <person name="Cleave R."/>
            <person name="Magrath M.J.L."/>
            <person name="Mikheyev A.S."/>
        </authorList>
    </citation>
    <scope>NUCLEOTIDE SEQUENCE [LARGE SCALE GENOMIC DNA]</scope>
    <source>
        <strain evidence="2">Daus_M_001</strain>
        <tissue evidence="2">Leg muscle</tissue>
    </source>
</reference>
<keyword evidence="3" id="KW-1185">Reference proteome</keyword>
<evidence type="ECO:0000313" key="2">
    <source>
        <dbReference type="EMBL" id="KAJ8895424.1"/>
    </source>
</evidence>
<proteinExistence type="predicted"/>
<evidence type="ECO:0000256" key="1">
    <source>
        <dbReference type="SAM" id="MobiDB-lite"/>
    </source>
</evidence>
<evidence type="ECO:0000313" key="3">
    <source>
        <dbReference type="Proteomes" id="UP001159363"/>
    </source>
</evidence>
<dbReference type="EMBL" id="JARBHB010000001">
    <property type="protein sequence ID" value="KAJ8895424.1"/>
    <property type="molecule type" value="Genomic_DNA"/>
</dbReference>
<dbReference type="PROSITE" id="PS51257">
    <property type="entry name" value="PROKAR_LIPOPROTEIN"/>
    <property type="match status" value="1"/>
</dbReference>
<dbReference type="SUPFAM" id="SSF49562">
    <property type="entry name" value="C2 domain (Calcium/lipid-binding domain, CaLB)"/>
    <property type="match status" value="1"/>
</dbReference>
<organism evidence="2 3">
    <name type="scientific">Dryococelus australis</name>
    <dbReference type="NCBI Taxonomy" id="614101"/>
    <lineage>
        <taxon>Eukaryota</taxon>
        <taxon>Metazoa</taxon>
        <taxon>Ecdysozoa</taxon>
        <taxon>Arthropoda</taxon>
        <taxon>Hexapoda</taxon>
        <taxon>Insecta</taxon>
        <taxon>Pterygota</taxon>
        <taxon>Neoptera</taxon>
        <taxon>Polyneoptera</taxon>
        <taxon>Phasmatodea</taxon>
        <taxon>Verophasmatodea</taxon>
        <taxon>Anareolatae</taxon>
        <taxon>Phasmatidae</taxon>
        <taxon>Eurycanthinae</taxon>
        <taxon>Dryococelus</taxon>
    </lineage>
</organism>